<dbReference type="EMBL" id="NEDJ01000065">
    <property type="protein sequence ID" value="OSO94184.1"/>
    <property type="molecule type" value="Genomic_DNA"/>
</dbReference>
<dbReference type="Proteomes" id="UP000193587">
    <property type="component" value="Unassembled WGS sequence"/>
</dbReference>
<protein>
    <submittedName>
        <fullName evidence="1">Uncharacterized protein</fullName>
    </submittedName>
</protein>
<evidence type="ECO:0000313" key="2">
    <source>
        <dbReference type="Proteomes" id="UP000193587"/>
    </source>
</evidence>
<dbReference type="AlphaFoldDB" id="A0A1X4GAF5"/>
<sequence>MAHGSGPSVAARDDLAGVVDLFEWLTRAELSRALSELAFKQRTEADEAAIDAAIDLAVDEYALVPAPDGALSGDDVTGHTAESTALAVGPAAFPTLPEGAEDLPHILDVPDRGVDREALADAVLDRLRREAVTAIDEGDAERLETLADVTYDVEAWAPVDVGPVRTRILAEVDE</sequence>
<accession>A0A1X4GAF5</accession>
<organism evidence="1 2">
    <name type="scientific">Halorubrum ezzemoulense DSM 17463</name>
    <dbReference type="NCBI Taxonomy" id="1121945"/>
    <lineage>
        <taxon>Archaea</taxon>
        <taxon>Methanobacteriati</taxon>
        <taxon>Methanobacteriota</taxon>
        <taxon>Stenosarchaea group</taxon>
        <taxon>Halobacteria</taxon>
        <taxon>Halobacteriales</taxon>
        <taxon>Haloferacaceae</taxon>
        <taxon>Halorubrum</taxon>
    </lineage>
</organism>
<proteinExistence type="predicted"/>
<reference evidence="1 2" key="1">
    <citation type="submission" date="2017-04" db="EMBL/GenBank/DDBJ databases">
        <title>MLSA of the genus Halorubrum.</title>
        <authorList>
            <person name="De La Haba R."/>
            <person name="Sanchez-Porro C."/>
            <person name="Infante-Dominguez C."/>
            <person name="Ventosa A."/>
        </authorList>
    </citation>
    <scope>NUCLEOTIDE SEQUENCE [LARGE SCALE GENOMIC DNA]</scope>
    <source>
        <strain evidence="1 2">DSM 17463</strain>
    </source>
</reference>
<dbReference type="RefSeq" id="WP_049929401.1">
    <property type="nucleotide sequence ID" value="NZ_ATXS01000001.1"/>
</dbReference>
<dbReference type="eggNOG" id="arCOG04675">
    <property type="taxonomic scope" value="Archaea"/>
</dbReference>
<dbReference type="STRING" id="1121945.GCA_000421805_00098"/>
<evidence type="ECO:0000313" key="1">
    <source>
        <dbReference type="EMBL" id="OSO94184.1"/>
    </source>
</evidence>
<name>A0A1X4GAF5_HALEZ</name>
<dbReference type="InterPro" id="IPR055533">
    <property type="entry name" value="DUF7109"/>
</dbReference>
<comment type="caution">
    <text evidence="1">The sequence shown here is derived from an EMBL/GenBank/DDBJ whole genome shotgun (WGS) entry which is preliminary data.</text>
</comment>
<dbReference type="GeneID" id="301359816"/>
<gene>
    <name evidence="1" type="ORF">B9H04_14440</name>
</gene>
<dbReference type="Pfam" id="PF23421">
    <property type="entry name" value="DUF7109"/>
    <property type="match status" value="1"/>
</dbReference>